<gene>
    <name evidence="7" type="ORF">GZA08_02480</name>
</gene>
<dbReference type="EMBL" id="JAAGAB010000001">
    <property type="protein sequence ID" value="NDU99836.1"/>
    <property type="molecule type" value="Genomic_DNA"/>
</dbReference>
<dbReference type="Gene3D" id="3.90.76.10">
    <property type="entry name" value="Dipeptide-binding Protein, Domain 1"/>
    <property type="match status" value="1"/>
</dbReference>
<dbReference type="AlphaFoldDB" id="A0A6B2JMF6"/>
<evidence type="ECO:0000256" key="4">
    <source>
        <dbReference type="ARBA" id="ARBA00022729"/>
    </source>
</evidence>
<keyword evidence="3" id="KW-0813">Transport</keyword>
<dbReference type="Gene3D" id="3.10.105.10">
    <property type="entry name" value="Dipeptide-binding Protein, Domain 3"/>
    <property type="match status" value="1"/>
</dbReference>
<feature type="domain" description="Solute-binding protein family 5" evidence="6">
    <location>
        <begin position="67"/>
        <end position="430"/>
    </location>
</feature>
<comment type="similarity">
    <text evidence="2">Belongs to the bacterial solute-binding protein 5 family.</text>
</comment>
<dbReference type="Gene3D" id="3.40.190.10">
    <property type="entry name" value="Periplasmic binding protein-like II"/>
    <property type="match status" value="1"/>
</dbReference>
<protein>
    <submittedName>
        <fullName evidence="7">ABC transporter substrate-binding protein</fullName>
    </submittedName>
</protein>
<dbReference type="PANTHER" id="PTHR30290:SF10">
    <property type="entry name" value="PERIPLASMIC OLIGOPEPTIDE-BINDING PROTEIN-RELATED"/>
    <property type="match status" value="1"/>
</dbReference>
<dbReference type="InterPro" id="IPR039424">
    <property type="entry name" value="SBP_5"/>
</dbReference>
<sequence length="518" mass="56807">MKRGLLTALLASAALPAAAQDAPTSIVVNAVQVFGTIDPAKINDYTEYMAAVNLYDGLTTVDVDGSIIPQLAESWEVSDDNLTYTFHLKDGATFSDGSPVEAKDVVWSIQRLLALNEGPSFLFSGLVDADSVTAVDDMTVEMSLTRVYAPFLTATPLFLVVNSDAAMEQGDGEWSEDLLGETSLGAGPYTLSSWNRGSEMVISAYPDYHDGWPENPIDEVRFVITNDEATVRALATSGELGFSASAHANETFEAIGALDGYEVVSTPTATGFYMKINTQLAPTDDIHVRRALQYATDYQTIREVIFPGAEMSTALSPAFEGAFNADIPAPVYDLELAAEELAQSAYAGQEITLTHSYVAGLSFEEDIALLMQANLEAIGITLDIRPEPWNRITELASDPETTPNTTQVFNGPSYPSPDSVFYVQFHSASAGTWSSMEWLENEEIDAMIDAARAETDETARNAIYQDIQQELYDLAADVYFLYQEERHALSTCLKGYEYIPMMSWDFDFSRFYWECPEG</sequence>
<dbReference type="RefSeq" id="WP_163889648.1">
    <property type="nucleotide sequence ID" value="NZ_JAAFYS010000001.1"/>
</dbReference>
<name>A0A6B2JMF6_9RHOB</name>
<dbReference type="GO" id="GO:0043190">
    <property type="term" value="C:ATP-binding cassette (ABC) transporter complex"/>
    <property type="evidence" value="ECO:0007669"/>
    <property type="project" value="InterPro"/>
</dbReference>
<dbReference type="InterPro" id="IPR000914">
    <property type="entry name" value="SBP_5_dom"/>
</dbReference>
<reference evidence="7 8" key="1">
    <citation type="submission" date="2020-02" db="EMBL/GenBank/DDBJ databases">
        <title>Pseudoroseicyclus tamarix, sp. nov., isolated from offshore sediment of a Tamarix chinensis forest.</title>
        <authorList>
            <person name="Gai Y."/>
        </authorList>
    </citation>
    <scope>NUCLEOTIDE SEQUENCE [LARGE SCALE GENOMIC DNA]</scope>
    <source>
        <strain evidence="7 8">CLL3-39</strain>
    </source>
</reference>
<dbReference type="SUPFAM" id="SSF53850">
    <property type="entry name" value="Periplasmic binding protein-like II"/>
    <property type="match status" value="1"/>
</dbReference>
<dbReference type="CDD" id="cd08512">
    <property type="entry name" value="PBP2_NikA_DppA_OppA_like_7"/>
    <property type="match status" value="1"/>
</dbReference>
<dbReference type="PANTHER" id="PTHR30290">
    <property type="entry name" value="PERIPLASMIC BINDING COMPONENT OF ABC TRANSPORTER"/>
    <property type="match status" value="1"/>
</dbReference>
<organism evidence="7 8">
    <name type="scientific">Pseudoroseicyclus tamaricis</name>
    <dbReference type="NCBI Taxonomy" id="2705421"/>
    <lineage>
        <taxon>Bacteria</taxon>
        <taxon>Pseudomonadati</taxon>
        <taxon>Pseudomonadota</taxon>
        <taxon>Alphaproteobacteria</taxon>
        <taxon>Rhodobacterales</taxon>
        <taxon>Paracoccaceae</taxon>
        <taxon>Pseudoroseicyclus</taxon>
    </lineage>
</organism>
<dbReference type="Pfam" id="PF00496">
    <property type="entry name" value="SBP_bac_5"/>
    <property type="match status" value="1"/>
</dbReference>
<feature type="chain" id="PRO_5025433420" evidence="5">
    <location>
        <begin position="20"/>
        <end position="518"/>
    </location>
</feature>
<comment type="caution">
    <text evidence="7">The sequence shown here is derived from an EMBL/GenBank/DDBJ whole genome shotgun (WGS) entry which is preliminary data.</text>
</comment>
<dbReference type="Proteomes" id="UP000474757">
    <property type="component" value="Unassembled WGS sequence"/>
</dbReference>
<evidence type="ECO:0000259" key="6">
    <source>
        <dbReference type="Pfam" id="PF00496"/>
    </source>
</evidence>
<evidence type="ECO:0000256" key="1">
    <source>
        <dbReference type="ARBA" id="ARBA00004418"/>
    </source>
</evidence>
<evidence type="ECO:0000256" key="2">
    <source>
        <dbReference type="ARBA" id="ARBA00005695"/>
    </source>
</evidence>
<evidence type="ECO:0000313" key="7">
    <source>
        <dbReference type="EMBL" id="NDU99836.1"/>
    </source>
</evidence>
<dbReference type="InterPro" id="IPR030678">
    <property type="entry name" value="Peptide/Ni-bd"/>
</dbReference>
<accession>A0A6B2JMF6</accession>
<dbReference type="GO" id="GO:0030288">
    <property type="term" value="C:outer membrane-bounded periplasmic space"/>
    <property type="evidence" value="ECO:0007669"/>
    <property type="project" value="UniProtKB-ARBA"/>
</dbReference>
<comment type="subcellular location">
    <subcellularLocation>
        <location evidence="1">Periplasm</location>
    </subcellularLocation>
</comment>
<keyword evidence="4 5" id="KW-0732">Signal</keyword>
<evidence type="ECO:0000313" key="8">
    <source>
        <dbReference type="Proteomes" id="UP000474757"/>
    </source>
</evidence>
<dbReference type="GO" id="GO:0015833">
    <property type="term" value="P:peptide transport"/>
    <property type="evidence" value="ECO:0007669"/>
    <property type="project" value="TreeGrafter"/>
</dbReference>
<proteinExistence type="inferred from homology"/>
<dbReference type="PIRSF" id="PIRSF002741">
    <property type="entry name" value="MppA"/>
    <property type="match status" value="1"/>
</dbReference>
<evidence type="ECO:0000256" key="5">
    <source>
        <dbReference type="SAM" id="SignalP"/>
    </source>
</evidence>
<evidence type="ECO:0000256" key="3">
    <source>
        <dbReference type="ARBA" id="ARBA00022448"/>
    </source>
</evidence>
<dbReference type="GO" id="GO:1904680">
    <property type="term" value="F:peptide transmembrane transporter activity"/>
    <property type="evidence" value="ECO:0007669"/>
    <property type="project" value="TreeGrafter"/>
</dbReference>
<feature type="signal peptide" evidence="5">
    <location>
        <begin position="1"/>
        <end position="19"/>
    </location>
</feature>
<keyword evidence="8" id="KW-1185">Reference proteome</keyword>